<gene>
    <name evidence="1" type="ORF">SAMN02744645_0429</name>
</gene>
<evidence type="ECO:0000313" key="2">
    <source>
        <dbReference type="Proteomes" id="UP000184000"/>
    </source>
</evidence>
<sequence length="246" mass="26981">MGKRLVSTGAAQISPVLRSRRFAVNVGLLSAALLCAGCRAPFTPVPVAVNFPYAKQEKLQAASHWQLIAEDTARQLIRSLPDDRPLYVNQPDTQSPFARVFSQQLISSLLSVGYPVHKRDSGNVLVVDVTAEPVRFSPNRLQYRYVGTATTLTSGLWVLRNIYRNVSPGAAMVTAAVALDAAQWYHAEFAKGPTPEIELVVNTSVSDRDRYYAQVSNAYYTVDPEWQLYAPGWAGVDIPVIGGESK</sequence>
<accession>A0A1M5KF51</accession>
<evidence type="ECO:0000313" key="1">
    <source>
        <dbReference type="EMBL" id="SHG51119.1"/>
    </source>
</evidence>
<dbReference type="EMBL" id="FQXA01000001">
    <property type="protein sequence ID" value="SHG51119.1"/>
    <property type="molecule type" value="Genomic_DNA"/>
</dbReference>
<protein>
    <submittedName>
        <fullName evidence="1">Uncharacterized protein</fullName>
    </submittedName>
</protein>
<dbReference type="GeneID" id="98639558"/>
<reference evidence="1 2" key="1">
    <citation type="submission" date="2016-11" db="EMBL/GenBank/DDBJ databases">
        <authorList>
            <person name="Jaros S."/>
            <person name="Januszkiewicz K."/>
            <person name="Wedrychowicz H."/>
        </authorList>
    </citation>
    <scope>NUCLEOTIDE SEQUENCE [LARGE SCALE GENOMIC DNA]</scope>
    <source>
        <strain evidence="1 2">DSM 18231</strain>
    </source>
</reference>
<dbReference type="AlphaFoldDB" id="A0A1M5KF51"/>
<dbReference type="RefSeq" id="WP_083380788.1">
    <property type="nucleotide sequence ID" value="NZ_FQXA01000001.1"/>
</dbReference>
<proteinExistence type="predicted"/>
<name>A0A1M5KF51_9GAMM</name>
<organism evidence="1 2">
    <name type="scientific">Stutzerimonas xanthomarina DSM 18231</name>
    <dbReference type="NCBI Taxonomy" id="1403346"/>
    <lineage>
        <taxon>Bacteria</taxon>
        <taxon>Pseudomonadati</taxon>
        <taxon>Pseudomonadota</taxon>
        <taxon>Gammaproteobacteria</taxon>
        <taxon>Pseudomonadales</taxon>
        <taxon>Pseudomonadaceae</taxon>
        <taxon>Stutzerimonas</taxon>
    </lineage>
</organism>
<dbReference type="Proteomes" id="UP000184000">
    <property type="component" value="Unassembled WGS sequence"/>
</dbReference>